<dbReference type="OrthoDB" id="1432662at2"/>
<dbReference type="STRING" id="1123755.SAMN05444714_1292"/>
<evidence type="ECO:0000313" key="3">
    <source>
        <dbReference type="Proteomes" id="UP000198926"/>
    </source>
</evidence>
<dbReference type="Gene3D" id="2.30.110.10">
    <property type="entry name" value="Electron Transport, Fmn-binding Protein, Chain A"/>
    <property type="match status" value="1"/>
</dbReference>
<dbReference type="RefSeq" id="WP_090207640.1">
    <property type="nucleotide sequence ID" value="NZ_FOZM01000001.1"/>
</dbReference>
<dbReference type="InterPro" id="IPR052917">
    <property type="entry name" value="Stress-Dev_Protein"/>
</dbReference>
<dbReference type="EMBL" id="FOZM01000001">
    <property type="protein sequence ID" value="SFS11210.1"/>
    <property type="molecule type" value="Genomic_DNA"/>
</dbReference>
<accession>A0A1I6M662</accession>
<sequence length="161" mass="17675">MADDKQHFWDIIAKIGVCMVTTKDGDVIRSRPMAPYIDTEARTIQFMTDSDSAKVFELDADEDIALSFADTGKMLFASVSGYGEVSRDQALIAELWGPYAEVFFGNDPEKADVAIVKVTPVQAEFWDNQKGYISLALEMGRAYFSEGGPNLGDNAKLSDVA</sequence>
<dbReference type="AlphaFoldDB" id="A0A1I6M662"/>
<gene>
    <name evidence="2" type="ORF">SAMN05444714_1292</name>
</gene>
<dbReference type="PANTHER" id="PTHR34818">
    <property type="entry name" value="PROTEIN BLI-3"/>
    <property type="match status" value="1"/>
</dbReference>
<dbReference type="Pfam" id="PF16242">
    <property type="entry name" value="Pyrid_ox_like"/>
    <property type="match status" value="1"/>
</dbReference>
<feature type="domain" description="General stress protein FMN-binding split barrel" evidence="1">
    <location>
        <begin position="3"/>
        <end position="143"/>
    </location>
</feature>
<name>A0A1I6M662_9RHOB</name>
<organism evidence="2 3">
    <name type="scientific">Yoonia litorea</name>
    <dbReference type="NCBI Taxonomy" id="1123755"/>
    <lineage>
        <taxon>Bacteria</taxon>
        <taxon>Pseudomonadati</taxon>
        <taxon>Pseudomonadota</taxon>
        <taxon>Alphaproteobacteria</taxon>
        <taxon>Rhodobacterales</taxon>
        <taxon>Paracoccaceae</taxon>
        <taxon>Yoonia</taxon>
    </lineage>
</organism>
<evidence type="ECO:0000259" key="1">
    <source>
        <dbReference type="Pfam" id="PF16242"/>
    </source>
</evidence>
<protein>
    <submittedName>
        <fullName evidence="2">General stress protein 26</fullName>
    </submittedName>
</protein>
<reference evidence="2 3" key="1">
    <citation type="submission" date="2016-10" db="EMBL/GenBank/DDBJ databases">
        <authorList>
            <person name="de Groot N.N."/>
        </authorList>
    </citation>
    <scope>NUCLEOTIDE SEQUENCE [LARGE SCALE GENOMIC DNA]</scope>
    <source>
        <strain evidence="2 3">DSM 29433</strain>
    </source>
</reference>
<proteinExistence type="predicted"/>
<evidence type="ECO:0000313" key="2">
    <source>
        <dbReference type="EMBL" id="SFS11210.1"/>
    </source>
</evidence>
<dbReference type="Proteomes" id="UP000198926">
    <property type="component" value="Unassembled WGS sequence"/>
</dbReference>
<dbReference type="InterPro" id="IPR038725">
    <property type="entry name" value="YdaG_split_barrel_FMN-bd"/>
</dbReference>
<dbReference type="SUPFAM" id="SSF50475">
    <property type="entry name" value="FMN-binding split barrel"/>
    <property type="match status" value="1"/>
</dbReference>
<keyword evidence="3" id="KW-1185">Reference proteome</keyword>
<dbReference type="PANTHER" id="PTHR34818:SF1">
    <property type="entry name" value="PROTEIN BLI-3"/>
    <property type="match status" value="1"/>
</dbReference>
<dbReference type="InterPro" id="IPR012349">
    <property type="entry name" value="Split_barrel_FMN-bd"/>
</dbReference>